<accession>A0A7R8CG91</accession>
<dbReference type="OrthoDB" id="10261013at2759"/>
<evidence type="ECO:0000313" key="8">
    <source>
        <dbReference type="EMBL" id="CAF2773818.1"/>
    </source>
</evidence>
<sequence>MGRISSFTIGEHFNSQLNIAGSYMKQLIELVSFGSQYKLYLLNSPFPALSEDFMDVHAQSLAALKAWCHWLAQLHREAIKEPQQFDSHCRELTSSMVISVIPVIKSGSNDKLMHAVAHFLVTLTGTVRPPSIWKLKEFTELFSDLPRLKLLPDAERLMVRALSNVLLLTWPGISDQRWDEREKHLKKFLGEITINFGKLSSTDIITVKDAAKPVIIHALRILGDLVEHILNEVTQSKKLIHDCIKESINISFSLFPLYLDDATLTESLLSFFLIIFDVLKAQMGHEYVEKSIQNLLSVFNQEQLNHILSTDEGSGLKVVEKFLQILQFVVKEPDSSFRKFIPLTLSLCLDHICPLVIDKPSSDLKTPLYSLLFETLFNNWQYFFKSSVVRCLAVAGHSKINNNDLKDQNKELFHRVMEAFGRSFLQPDISVFKQNLLNLEKLHNKWKLYEKEVFMESLITQFLTVLLQVLIHRSHDLLREEIITAVYNMASVDFNAFFSGFLQVFLSGMEGLNDQQRDTLKNNFKCDSDFPTFKSSTDRFINDLRYYRLCNVNQMPLTQGGMSFTHP</sequence>
<dbReference type="InterPro" id="IPR016024">
    <property type="entry name" value="ARM-type_fold"/>
</dbReference>
<evidence type="ECO:0000256" key="6">
    <source>
        <dbReference type="ARBA" id="ARBA00022927"/>
    </source>
</evidence>
<organism evidence="8 9">
    <name type="scientific">Lepeophtheirus salmonis</name>
    <name type="common">Salmon louse</name>
    <name type="synonym">Caligus salmonis</name>
    <dbReference type="NCBI Taxonomy" id="72036"/>
    <lineage>
        <taxon>Eukaryota</taxon>
        <taxon>Metazoa</taxon>
        <taxon>Ecdysozoa</taxon>
        <taxon>Arthropoda</taxon>
        <taxon>Crustacea</taxon>
        <taxon>Multicrustacea</taxon>
        <taxon>Hexanauplia</taxon>
        <taxon>Copepoda</taxon>
        <taxon>Siphonostomatoida</taxon>
        <taxon>Caligidae</taxon>
        <taxon>Lepeophtheirus</taxon>
    </lineage>
</organism>
<dbReference type="EMBL" id="HG994580">
    <property type="protein sequence ID" value="CAF2773818.1"/>
    <property type="molecule type" value="Genomic_DNA"/>
</dbReference>
<dbReference type="AlphaFoldDB" id="A0A7R8CG91"/>
<dbReference type="GO" id="GO:0005737">
    <property type="term" value="C:cytoplasm"/>
    <property type="evidence" value="ECO:0007669"/>
    <property type="project" value="UniProtKB-SubCell"/>
</dbReference>
<dbReference type="GO" id="GO:0005634">
    <property type="term" value="C:nucleus"/>
    <property type="evidence" value="ECO:0007669"/>
    <property type="project" value="UniProtKB-SubCell"/>
</dbReference>
<dbReference type="GO" id="GO:0006611">
    <property type="term" value="P:protein export from nucleus"/>
    <property type="evidence" value="ECO:0007669"/>
    <property type="project" value="InterPro"/>
</dbReference>
<evidence type="ECO:0000256" key="1">
    <source>
        <dbReference type="ARBA" id="ARBA00004123"/>
    </source>
</evidence>
<dbReference type="PANTHER" id="PTHR21452:SF4">
    <property type="entry name" value="EXPORTIN-6"/>
    <property type="match status" value="1"/>
</dbReference>
<gene>
    <name evidence="8" type="ORF">LSAA_1191</name>
</gene>
<keyword evidence="5" id="KW-0963">Cytoplasm</keyword>
<dbReference type="InterPro" id="IPR040016">
    <property type="entry name" value="XPO6"/>
</dbReference>
<name>A0A7R8CG91_LEPSM</name>
<comment type="similarity">
    <text evidence="3">Belongs to the exportin family.</text>
</comment>
<dbReference type="GO" id="GO:0005049">
    <property type="term" value="F:nuclear export signal receptor activity"/>
    <property type="evidence" value="ECO:0007669"/>
    <property type="project" value="InterPro"/>
</dbReference>
<dbReference type="PANTHER" id="PTHR21452">
    <property type="entry name" value="EXPORTIN-6"/>
    <property type="match status" value="1"/>
</dbReference>
<evidence type="ECO:0000256" key="7">
    <source>
        <dbReference type="ARBA" id="ARBA00023242"/>
    </source>
</evidence>
<keyword evidence="6" id="KW-0653">Protein transport</keyword>
<comment type="subcellular location">
    <subcellularLocation>
        <location evidence="2">Cytoplasm</location>
    </subcellularLocation>
    <subcellularLocation>
        <location evidence="1">Nucleus</location>
    </subcellularLocation>
</comment>
<keyword evidence="7" id="KW-0539">Nucleus</keyword>
<reference evidence="8" key="1">
    <citation type="submission" date="2021-02" db="EMBL/GenBank/DDBJ databases">
        <authorList>
            <person name="Bekaert M."/>
        </authorList>
    </citation>
    <scope>NUCLEOTIDE SEQUENCE</scope>
    <source>
        <strain evidence="8">IoA-00</strain>
    </source>
</reference>
<evidence type="ECO:0000256" key="5">
    <source>
        <dbReference type="ARBA" id="ARBA00022490"/>
    </source>
</evidence>
<dbReference type="SUPFAM" id="SSF48371">
    <property type="entry name" value="ARM repeat"/>
    <property type="match status" value="1"/>
</dbReference>
<keyword evidence="4" id="KW-0813">Transport</keyword>
<evidence type="ECO:0000256" key="2">
    <source>
        <dbReference type="ARBA" id="ARBA00004496"/>
    </source>
</evidence>
<evidence type="ECO:0000313" key="9">
    <source>
        <dbReference type="Proteomes" id="UP000675881"/>
    </source>
</evidence>
<proteinExistence type="inferred from homology"/>
<dbReference type="Proteomes" id="UP000675881">
    <property type="component" value="Chromosome 1"/>
</dbReference>
<protein>
    <submittedName>
        <fullName evidence="8">Exportin-6-A,Exportin-6-B,Exportin-6</fullName>
    </submittedName>
</protein>
<evidence type="ECO:0000256" key="4">
    <source>
        <dbReference type="ARBA" id="ARBA00022448"/>
    </source>
</evidence>
<evidence type="ECO:0000256" key="3">
    <source>
        <dbReference type="ARBA" id="ARBA00009466"/>
    </source>
</evidence>
<keyword evidence="9" id="KW-1185">Reference proteome</keyword>